<protein>
    <submittedName>
        <fullName evidence="12">Disease resistance protein RPP13</fullName>
    </submittedName>
</protein>
<keyword evidence="3" id="KW-0677">Repeat</keyword>
<dbReference type="Gene3D" id="3.40.50.300">
    <property type="entry name" value="P-loop containing nucleotide triphosphate hydrolases"/>
    <property type="match status" value="1"/>
</dbReference>
<dbReference type="InterPro" id="IPR032675">
    <property type="entry name" value="LRR_dom_sf"/>
</dbReference>
<evidence type="ECO:0000259" key="8">
    <source>
        <dbReference type="Pfam" id="PF00931"/>
    </source>
</evidence>
<name>M7YDD4_TRIUA</name>
<dbReference type="Pfam" id="PF23598">
    <property type="entry name" value="LRR_14"/>
    <property type="match status" value="1"/>
</dbReference>
<proteinExistence type="inferred from homology"/>
<evidence type="ECO:0000256" key="4">
    <source>
        <dbReference type="ARBA" id="ARBA00022741"/>
    </source>
</evidence>
<dbReference type="GO" id="GO:0009626">
    <property type="term" value="P:plant-type hypersensitive response"/>
    <property type="evidence" value="ECO:0007669"/>
    <property type="project" value="UniProtKB-ARBA"/>
</dbReference>
<dbReference type="GO" id="GO:0043531">
    <property type="term" value="F:ADP binding"/>
    <property type="evidence" value="ECO:0007669"/>
    <property type="project" value="InterPro"/>
</dbReference>
<evidence type="ECO:0000256" key="6">
    <source>
        <dbReference type="ARBA" id="ARBA00023054"/>
    </source>
</evidence>
<dbReference type="FunFam" id="1.10.10.10:FF:000322">
    <property type="entry name" value="Probable disease resistance protein At1g63360"/>
    <property type="match status" value="1"/>
</dbReference>
<dbReference type="Pfam" id="PF00931">
    <property type="entry name" value="NB-ARC"/>
    <property type="match status" value="1"/>
</dbReference>
<feature type="region of interest" description="Disordered" evidence="7">
    <location>
        <begin position="894"/>
        <end position="1014"/>
    </location>
</feature>
<reference evidence="12" key="1">
    <citation type="journal article" date="2013" name="Nature">
        <title>Draft genome of the wheat A-genome progenitor Triticum urartu.</title>
        <authorList>
            <person name="Ling H.Q."/>
            <person name="Zhao S."/>
            <person name="Liu D."/>
            <person name="Wang J."/>
            <person name="Sun H."/>
            <person name="Zhang C."/>
            <person name="Fan H."/>
            <person name="Li D."/>
            <person name="Dong L."/>
            <person name="Tao Y."/>
            <person name="Gao C."/>
            <person name="Wu H."/>
            <person name="Li Y."/>
            <person name="Cui Y."/>
            <person name="Guo X."/>
            <person name="Zheng S."/>
            <person name="Wang B."/>
            <person name="Yu K."/>
            <person name="Liang Q."/>
            <person name="Yang W."/>
            <person name="Lou X."/>
            <person name="Chen J."/>
            <person name="Feng M."/>
            <person name="Jian J."/>
            <person name="Zhang X."/>
            <person name="Luo G."/>
            <person name="Jiang Y."/>
            <person name="Liu J."/>
            <person name="Wang Z."/>
            <person name="Sha Y."/>
            <person name="Zhang B."/>
            <person name="Wu H."/>
            <person name="Tang D."/>
            <person name="Shen Q."/>
            <person name="Xue P."/>
            <person name="Zou S."/>
            <person name="Wang X."/>
            <person name="Liu X."/>
            <person name="Wang F."/>
            <person name="Yang Y."/>
            <person name="An X."/>
            <person name="Dong Z."/>
            <person name="Zhang K."/>
            <person name="Zhang X."/>
            <person name="Luo M.C."/>
            <person name="Dvorak J."/>
            <person name="Tong Y."/>
            <person name="Wang J."/>
            <person name="Yang H."/>
            <person name="Li Z."/>
            <person name="Wang D."/>
            <person name="Zhang A."/>
            <person name="Wang J."/>
        </authorList>
    </citation>
    <scope>NUCLEOTIDE SEQUENCE</scope>
</reference>
<sequence length="1050" mass="117345">MAGILVSAATGALNSIVEKLGTLLVDQYKLHTGVRGEIKFLTGELTAMNDFLLKMSEEEDPDQQDKVWMSKVRELSYDIEDSIDDFMQDEDDKDAKPDGIIKKIKHILGKVGKRKAHHQVFQDLRKQVTEVAERNQRYQTRHALSKARNLTVDPRALAIFDLASTLVGIDEPKAELIKLLIDGVSINRQPKLVSIVGSAGIGKTTLANQVYQDLKRKFKYRAFLSVSRNPDMMNIMRIIHSQVSGLRFADTEAGSIQQVIINITTFLAEKRYFVVVDDIWDVAAWNVIKLAFPKTSSRSIIITTTRRNDVAESCSSYFSGNIYGVRPLTVVHSKQLFHRRLFDSQENCPPYLEEVCDQILKKCAGLPLAIIAVSGLLANIERTEDRWNQMKHSICRALETNPYIEGMMKILSFSYFDLPPYLKNCLLYVSMFSEDSFIEKYDLIRRWIGEGFIQKEDGYTTHEVGERCFNELVNRCLIQPVETNEYGKVKDCRVHDIILDFIISKSTEENFITFLSTPIPTTGTESKVIRRLFLQGVKEGNSTIPTTGLDLSHVRSVSGSFVEMPSLEKFRHLRVLNLHDYQRLGEQNLENIVRLFQLRYLSFRHIGIRKLPEQIGRLGCLEILDLRETDVMELPASIVNLRKLSHLLVDVGVKFPDGVANMQALETLKLVSVSRQSLDFLSSLGQLKNLRNLVLHIRFNVNSDTGHTNVIGEVISSLCKLGTQNLRSLTIMDLSGLLQEPLCLPTLEKLINCSLAIPQIPKWLSSLKNLQQLILQVDGVKQDDLCMLGALPTLLILHLTQRTESRNKLRISGEVGFRSLGIFIYDGNGVSPVALIFAAGSMPKLEKLKLVCHVNESDSPSFGIENLPCLRTVKCFVNGNDGIVEAVETAVETAASTHPNHPSLGFWKGRAPGGYDPGHSSVGRQLSMSNAGDDGYEQGQSSQVEGGNAYGYEPGQSSQVEGGNADGDYNGEVDADEVDGHMQDQMEEEDTDVERGHVDDSDESDEEENAEEVPNPHYTITLMQRQIILSWQTGHSTGSIIAGSEIAGTN</sequence>
<dbReference type="InterPro" id="IPR002182">
    <property type="entry name" value="NB-ARC"/>
</dbReference>
<feature type="domain" description="Disease resistance R13L4/SHOC-2-like LRR" evidence="11">
    <location>
        <begin position="553"/>
        <end position="904"/>
    </location>
</feature>
<organism evidence="12">
    <name type="scientific">Triticum urartu</name>
    <name type="common">Red wild einkorn</name>
    <name type="synonym">Crithodium urartu</name>
    <dbReference type="NCBI Taxonomy" id="4572"/>
    <lineage>
        <taxon>Eukaryota</taxon>
        <taxon>Viridiplantae</taxon>
        <taxon>Streptophyta</taxon>
        <taxon>Embryophyta</taxon>
        <taxon>Tracheophyta</taxon>
        <taxon>Spermatophyta</taxon>
        <taxon>Magnoliopsida</taxon>
        <taxon>Liliopsida</taxon>
        <taxon>Poales</taxon>
        <taxon>Poaceae</taxon>
        <taxon>BOP clade</taxon>
        <taxon>Pooideae</taxon>
        <taxon>Triticodae</taxon>
        <taxon>Triticeae</taxon>
        <taxon>Triticinae</taxon>
        <taxon>Triticum</taxon>
    </lineage>
</organism>
<keyword evidence="6" id="KW-0175">Coiled coil</keyword>
<dbReference type="STRING" id="4572.M7YDD4"/>
<dbReference type="GO" id="GO:0042742">
    <property type="term" value="P:defense response to bacterium"/>
    <property type="evidence" value="ECO:0007669"/>
    <property type="project" value="UniProtKB-ARBA"/>
</dbReference>
<dbReference type="SUPFAM" id="SSF52058">
    <property type="entry name" value="L domain-like"/>
    <property type="match status" value="1"/>
</dbReference>
<dbReference type="EMBL" id="KD291242">
    <property type="protein sequence ID" value="EMS45062.1"/>
    <property type="molecule type" value="Genomic_DNA"/>
</dbReference>
<dbReference type="eggNOG" id="KOG4658">
    <property type="taxonomic scope" value="Eukaryota"/>
</dbReference>
<evidence type="ECO:0000256" key="3">
    <source>
        <dbReference type="ARBA" id="ARBA00022737"/>
    </source>
</evidence>
<accession>M7YDD4</accession>
<evidence type="ECO:0000259" key="10">
    <source>
        <dbReference type="Pfam" id="PF23559"/>
    </source>
</evidence>
<dbReference type="Pfam" id="PF18052">
    <property type="entry name" value="Rx_N"/>
    <property type="match status" value="1"/>
</dbReference>
<evidence type="ECO:0000256" key="1">
    <source>
        <dbReference type="ARBA" id="ARBA00008894"/>
    </source>
</evidence>
<dbReference type="PANTHER" id="PTHR23155">
    <property type="entry name" value="DISEASE RESISTANCE PROTEIN RP"/>
    <property type="match status" value="1"/>
</dbReference>
<keyword evidence="5" id="KW-0611">Plant defense</keyword>
<keyword evidence="4" id="KW-0547">Nucleotide-binding</keyword>
<gene>
    <name evidence="12" type="ORF">TRIUR3_20856</name>
</gene>
<dbReference type="Pfam" id="PF23559">
    <property type="entry name" value="WHD_DRP"/>
    <property type="match status" value="1"/>
</dbReference>
<dbReference type="Gene3D" id="1.10.10.10">
    <property type="entry name" value="Winged helix-like DNA-binding domain superfamily/Winged helix DNA-binding domain"/>
    <property type="match status" value="1"/>
</dbReference>
<feature type="compositionally biased region" description="Acidic residues" evidence="7">
    <location>
        <begin position="1000"/>
        <end position="1011"/>
    </location>
</feature>
<dbReference type="CDD" id="cd14798">
    <property type="entry name" value="RX-CC_like"/>
    <property type="match status" value="1"/>
</dbReference>
<dbReference type="PRINTS" id="PR00364">
    <property type="entry name" value="DISEASERSIST"/>
</dbReference>
<evidence type="ECO:0000259" key="9">
    <source>
        <dbReference type="Pfam" id="PF18052"/>
    </source>
</evidence>
<dbReference type="InterPro" id="IPR055414">
    <property type="entry name" value="LRR_R13L4/SHOC2-like"/>
</dbReference>
<dbReference type="Gene3D" id="1.10.8.430">
    <property type="entry name" value="Helical domain of apoptotic protease-activating factors"/>
    <property type="match status" value="1"/>
</dbReference>
<dbReference type="GO" id="GO:0002758">
    <property type="term" value="P:innate immune response-activating signaling pathway"/>
    <property type="evidence" value="ECO:0007669"/>
    <property type="project" value="UniProtKB-ARBA"/>
</dbReference>
<feature type="domain" description="Disease resistance protein winged helix" evidence="10">
    <location>
        <begin position="431"/>
        <end position="502"/>
    </location>
</feature>
<dbReference type="InterPro" id="IPR038005">
    <property type="entry name" value="RX-like_CC"/>
</dbReference>
<evidence type="ECO:0000256" key="5">
    <source>
        <dbReference type="ARBA" id="ARBA00022821"/>
    </source>
</evidence>
<dbReference type="AlphaFoldDB" id="M7YDD4"/>
<dbReference type="PANTHER" id="PTHR23155:SF1107">
    <property type="entry name" value="OS08G0373000 PROTEIN"/>
    <property type="match status" value="1"/>
</dbReference>
<dbReference type="InterPro" id="IPR042197">
    <property type="entry name" value="Apaf_helical"/>
</dbReference>
<keyword evidence="2" id="KW-0433">Leucine-rich repeat</keyword>
<dbReference type="InterPro" id="IPR058922">
    <property type="entry name" value="WHD_DRP"/>
</dbReference>
<dbReference type="InterPro" id="IPR041118">
    <property type="entry name" value="Rx_N"/>
</dbReference>
<feature type="domain" description="Disease resistance N-terminal" evidence="9">
    <location>
        <begin position="12"/>
        <end position="97"/>
    </location>
</feature>
<dbReference type="SUPFAM" id="SSF52540">
    <property type="entry name" value="P-loop containing nucleoside triphosphate hydrolases"/>
    <property type="match status" value="1"/>
</dbReference>
<dbReference type="Gene3D" id="3.80.10.10">
    <property type="entry name" value="Ribonuclease Inhibitor"/>
    <property type="match status" value="1"/>
</dbReference>
<dbReference type="InterPro" id="IPR044974">
    <property type="entry name" value="Disease_R_plants"/>
</dbReference>
<evidence type="ECO:0000259" key="11">
    <source>
        <dbReference type="Pfam" id="PF23598"/>
    </source>
</evidence>
<evidence type="ECO:0000313" key="12">
    <source>
        <dbReference type="EMBL" id="EMS45062.1"/>
    </source>
</evidence>
<dbReference type="Gene3D" id="1.20.5.4130">
    <property type="match status" value="1"/>
</dbReference>
<comment type="similarity">
    <text evidence="1">Belongs to the disease resistance NB-LRR family.</text>
</comment>
<evidence type="ECO:0000256" key="2">
    <source>
        <dbReference type="ARBA" id="ARBA00022614"/>
    </source>
</evidence>
<feature type="domain" description="NB-ARC" evidence="8">
    <location>
        <begin position="185"/>
        <end position="317"/>
    </location>
</feature>
<evidence type="ECO:0000256" key="7">
    <source>
        <dbReference type="SAM" id="MobiDB-lite"/>
    </source>
</evidence>
<dbReference type="InterPro" id="IPR036388">
    <property type="entry name" value="WH-like_DNA-bd_sf"/>
</dbReference>
<dbReference type="OMA" id="VETNEYG"/>
<dbReference type="InterPro" id="IPR027417">
    <property type="entry name" value="P-loop_NTPase"/>
</dbReference>